<dbReference type="EMBL" id="JELW01000111">
    <property type="protein sequence ID" value="EXU95026.1"/>
    <property type="molecule type" value="Genomic_DNA"/>
</dbReference>
<evidence type="ECO:0000313" key="1">
    <source>
        <dbReference type="EMBL" id="EXU95026.1"/>
    </source>
</evidence>
<evidence type="ECO:0000313" key="2">
    <source>
        <dbReference type="Proteomes" id="UP000030151"/>
    </source>
</evidence>
<dbReference type="HOGENOM" id="CLU_571177_0_0_1"/>
<organism evidence="1 2">
    <name type="scientific">Metarhizium robertsii</name>
    <dbReference type="NCBI Taxonomy" id="568076"/>
    <lineage>
        <taxon>Eukaryota</taxon>
        <taxon>Fungi</taxon>
        <taxon>Dikarya</taxon>
        <taxon>Ascomycota</taxon>
        <taxon>Pezizomycotina</taxon>
        <taxon>Sordariomycetes</taxon>
        <taxon>Hypocreomycetidae</taxon>
        <taxon>Hypocreales</taxon>
        <taxon>Clavicipitaceae</taxon>
        <taxon>Metarhizium</taxon>
    </lineage>
</organism>
<reference evidence="1 2" key="1">
    <citation type="submission" date="2014-02" db="EMBL/GenBank/DDBJ databases">
        <title>The genome sequence of the entomopathogenic fungus Metarhizium robertsii ARSEF 2575.</title>
        <authorList>
            <person name="Giuliano Garisto Donzelli B."/>
            <person name="Roe B.A."/>
            <person name="Macmil S.L."/>
            <person name="Krasnoff S.B."/>
            <person name="Gibson D.M."/>
        </authorList>
    </citation>
    <scope>NUCLEOTIDE SEQUENCE [LARGE SCALE GENOMIC DNA]</scope>
    <source>
        <strain evidence="1 2">ARSEF 2575</strain>
    </source>
</reference>
<protein>
    <submittedName>
        <fullName evidence="1">Uncharacterized protein</fullName>
    </submittedName>
</protein>
<dbReference type="Proteomes" id="UP000030151">
    <property type="component" value="Unassembled WGS sequence"/>
</dbReference>
<sequence length="478" mass="53617">MIQDQAISSNVEQARPLNVPKRLTKRKQKNKNKKKMKIVPPDRLMVRDPFAFFADNFQSVVAEWISLLAKTTPRTCEIASTNPQLITAFQDVDKYLTGRQSNYLLRRLAFVQLMRLSDFIENIIQSERETGSPRQAGYGDATVVIELYKKAQGISDTKQLTSIVRERRRMGRQWERLAGPSPLFLLVYSSYADTIVRRSSGVDKTAMSLLATQVQQTFSPKLIDTCVQLTEMADTAARLNQDEQKDAIKQVVGCKFRRDHAAYEYHGIYVYVTGSSLSGDFGRGDTTSNNPFVTPPTSNGFCWSGGSSSPFGAAQRFSKSRSPYSLVSKTTALDTYSGSKVSSKRKRATTDDDEDLGKHSETRQHCISLFLKKYRIYEHKFQANGTDGTATMPTILALGFAHFVIRATLFVPVFKRLVQFVYKECDTRDSSLRLLIAGFAACVIEDVSRLEGWRGLLTDVPASKADLGNELLHAMETL</sequence>
<gene>
    <name evidence="1" type="ORF">X797_011888</name>
</gene>
<proteinExistence type="predicted"/>
<accession>A0A014P1A4</accession>
<dbReference type="AlphaFoldDB" id="A0A014P1A4"/>
<comment type="caution">
    <text evidence="1">The sequence shown here is derived from an EMBL/GenBank/DDBJ whole genome shotgun (WGS) entry which is preliminary data.</text>
</comment>
<name>A0A014P1A4_9HYPO</name>